<dbReference type="Gene3D" id="3.40.50.720">
    <property type="entry name" value="NAD(P)-binding Rossmann-like Domain"/>
    <property type="match status" value="1"/>
</dbReference>
<dbReference type="InterPro" id="IPR036291">
    <property type="entry name" value="NAD(P)-bd_dom_sf"/>
</dbReference>
<proteinExistence type="inferred from homology"/>
<keyword evidence="2" id="KW-0560">Oxidoreductase</keyword>
<evidence type="ECO:0000259" key="3">
    <source>
        <dbReference type="SMART" id="SM00822"/>
    </source>
</evidence>
<dbReference type="InterPro" id="IPR057326">
    <property type="entry name" value="KR_dom"/>
</dbReference>
<dbReference type="InterPro" id="IPR050259">
    <property type="entry name" value="SDR"/>
</dbReference>
<dbReference type="Proteomes" id="UP000001176">
    <property type="component" value="Chromosome"/>
</dbReference>
<evidence type="ECO:0000313" key="4">
    <source>
        <dbReference type="EMBL" id="CAP57248.1"/>
    </source>
</evidence>
<sequence length="250" mass="26072">MVSMIPAPDPTPRVALVTGGTRGIGAAVSRALRDAGRRVVATYGTNVEQARHFEAETGIRAVAFDVADLEACADALARIAERDGPVTILVNNAGITRDSTIGRMTRAAWDDVIDTNLGGAFNLCHLAMPAMRAQGFGRIVNMASINGQTGQFGQANYAASKAGLQGLTRALALEGARHNITVNTVAPGYIDTAMLETVPPHILTGIIDRIPVGRLGTPEDVARAVTFLTADEAGFITGSTLSVNGGQHMP</sequence>
<dbReference type="InterPro" id="IPR011283">
    <property type="entry name" value="Acetoacetyl-CoA_reductase"/>
</dbReference>
<dbReference type="SUPFAM" id="SSF51735">
    <property type="entry name" value="NAD(P)-binding Rossmann-fold domains"/>
    <property type="match status" value="1"/>
</dbReference>
<dbReference type="PRINTS" id="PR00080">
    <property type="entry name" value="SDRFAMILY"/>
</dbReference>
<dbReference type="InterPro" id="IPR002347">
    <property type="entry name" value="SDR_fam"/>
</dbReference>
<dbReference type="PRINTS" id="PR00081">
    <property type="entry name" value="GDHRDH"/>
</dbReference>
<dbReference type="KEGG" id="gdi:GDI3305"/>
<dbReference type="AlphaFoldDB" id="A9H1F7"/>
<accession>A9H1F7</accession>
<dbReference type="GO" id="GO:0042619">
    <property type="term" value="P:poly-hydroxybutyrate biosynthetic process"/>
    <property type="evidence" value="ECO:0007669"/>
    <property type="project" value="InterPro"/>
</dbReference>
<comment type="similarity">
    <text evidence="1">Belongs to the short-chain dehydrogenases/reductases (SDR) family.</text>
</comment>
<feature type="domain" description="Ketoreductase" evidence="3">
    <location>
        <begin position="13"/>
        <end position="188"/>
    </location>
</feature>
<protein>
    <submittedName>
        <fullName evidence="4">Putative acetoacetyl-CoA reductase</fullName>
    </submittedName>
</protein>
<dbReference type="Pfam" id="PF13561">
    <property type="entry name" value="adh_short_C2"/>
    <property type="match status" value="1"/>
</dbReference>
<dbReference type="GO" id="GO:0018454">
    <property type="term" value="F:acetoacetyl-CoA reductase activity"/>
    <property type="evidence" value="ECO:0007669"/>
    <property type="project" value="InterPro"/>
</dbReference>
<reference evidence="4 5" key="1">
    <citation type="journal article" date="2009" name="BMC Genomics">
        <title>Complete genome sequence of the sugarcane nitrogen-fixing endophyte Gluconacetobacter diazotrophicus Pal5.</title>
        <authorList>
            <person name="Bertalan M."/>
            <person name="Albano R."/>
            <person name="Padua V."/>
            <person name="Rouws L."/>
            <person name="Rojas C."/>
            <person name="Hemerly A."/>
            <person name="Teixeira K."/>
            <person name="Schwab S."/>
            <person name="Araujo J."/>
            <person name="Oliveira A."/>
            <person name="Franca L."/>
            <person name="Magalhaes V."/>
            <person name="Alqueres S."/>
            <person name="Cardoso A."/>
            <person name="Almeida W."/>
            <person name="Loureiro M.M."/>
            <person name="Nogueira E."/>
            <person name="Cidade D."/>
            <person name="Oliveira D."/>
            <person name="Simao T."/>
            <person name="Macedo J."/>
            <person name="Valadao A."/>
            <person name="Dreschsel M."/>
            <person name="Freitas F."/>
            <person name="Vidal M."/>
            <person name="Guedes H."/>
            <person name="Rodrigues E."/>
            <person name="Meneses C."/>
            <person name="Brioso P."/>
            <person name="Pozzer L."/>
            <person name="Figueiredo D."/>
            <person name="Montano H."/>
            <person name="Junior J."/>
            <person name="Filho G."/>
            <person name="Flores V."/>
            <person name="Ferreira B."/>
            <person name="Branco A."/>
            <person name="Gonzalez P."/>
            <person name="Guillobel H."/>
            <person name="Lemos M."/>
            <person name="Seibel L."/>
            <person name="Macedo J."/>
            <person name="Alves-Ferreira M."/>
            <person name="Sachetto-Martins G."/>
            <person name="Coelho A."/>
            <person name="Santos E."/>
            <person name="Amaral G."/>
            <person name="Neves A."/>
            <person name="Pacheco A.B."/>
            <person name="Carvalho D."/>
            <person name="Lery L."/>
            <person name="Bisch P."/>
            <person name="Rossle S.C."/>
            <person name="Urmenyi T."/>
            <person name="Kruger W.V."/>
            <person name="Martins O."/>
            <person name="Baldani J.I."/>
            <person name="Ferreira P.C."/>
        </authorList>
    </citation>
    <scope>NUCLEOTIDE SEQUENCE [LARGE SCALE GENOMIC DNA]</scope>
    <source>
        <strain evidence="5">ATCC 49037 / DSM 5601 / CCUG 37298 / CIP 103539 / LMG 7603 / PAl5</strain>
    </source>
</reference>
<organism evidence="4 5">
    <name type="scientific">Gluconacetobacter diazotrophicus (strain ATCC 49037 / DSM 5601 / CCUG 37298 / CIP 103539 / LMG 7603 / PAl5)</name>
    <dbReference type="NCBI Taxonomy" id="272568"/>
    <lineage>
        <taxon>Bacteria</taxon>
        <taxon>Pseudomonadati</taxon>
        <taxon>Pseudomonadota</taxon>
        <taxon>Alphaproteobacteria</taxon>
        <taxon>Acetobacterales</taxon>
        <taxon>Acetobacteraceae</taxon>
        <taxon>Gluconacetobacter</taxon>
    </lineage>
</organism>
<dbReference type="InterPro" id="IPR020904">
    <property type="entry name" value="Sc_DH/Rdtase_CS"/>
</dbReference>
<dbReference type="PROSITE" id="PS00061">
    <property type="entry name" value="ADH_SHORT"/>
    <property type="match status" value="1"/>
</dbReference>
<gene>
    <name evidence="4" type="ordered locus">GDI3305</name>
</gene>
<dbReference type="SMART" id="SM00822">
    <property type="entry name" value="PKS_KR"/>
    <property type="match status" value="1"/>
</dbReference>
<name>A9H1F7_GLUDA</name>
<keyword evidence="5" id="KW-1185">Reference proteome</keyword>
<evidence type="ECO:0000256" key="1">
    <source>
        <dbReference type="ARBA" id="ARBA00006484"/>
    </source>
</evidence>
<dbReference type="EMBL" id="AM889285">
    <property type="protein sequence ID" value="CAP57248.1"/>
    <property type="molecule type" value="Genomic_DNA"/>
</dbReference>
<dbReference type="FunFam" id="3.40.50.720:FF:000173">
    <property type="entry name" value="3-oxoacyl-[acyl-carrier protein] reductase"/>
    <property type="match status" value="1"/>
</dbReference>
<dbReference type="GO" id="GO:0005737">
    <property type="term" value="C:cytoplasm"/>
    <property type="evidence" value="ECO:0007669"/>
    <property type="project" value="InterPro"/>
</dbReference>
<dbReference type="PANTHER" id="PTHR42879">
    <property type="entry name" value="3-OXOACYL-(ACYL-CARRIER-PROTEIN) REDUCTASE"/>
    <property type="match status" value="1"/>
</dbReference>
<dbReference type="GO" id="GO:0032787">
    <property type="term" value="P:monocarboxylic acid metabolic process"/>
    <property type="evidence" value="ECO:0007669"/>
    <property type="project" value="UniProtKB-ARBA"/>
</dbReference>
<dbReference type="NCBIfam" id="NF009464">
    <property type="entry name" value="PRK12824.1"/>
    <property type="match status" value="1"/>
</dbReference>
<evidence type="ECO:0000256" key="2">
    <source>
        <dbReference type="ARBA" id="ARBA00023002"/>
    </source>
</evidence>
<dbReference type="NCBIfam" id="TIGR01829">
    <property type="entry name" value="AcAcCoA_reduct"/>
    <property type="match status" value="1"/>
</dbReference>
<dbReference type="PANTHER" id="PTHR42879:SF2">
    <property type="entry name" value="3-OXOACYL-[ACYL-CARRIER-PROTEIN] REDUCTASE FABG"/>
    <property type="match status" value="1"/>
</dbReference>
<evidence type="ECO:0000313" key="5">
    <source>
        <dbReference type="Proteomes" id="UP000001176"/>
    </source>
</evidence>
<dbReference type="NCBIfam" id="NF009466">
    <property type="entry name" value="PRK12826.1-2"/>
    <property type="match status" value="1"/>
</dbReference>